<feature type="compositionally biased region" description="Pro residues" evidence="1">
    <location>
        <begin position="202"/>
        <end position="212"/>
    </location>
</feature>
<dbReference type="GO" id="GO:0005509">
    <property type="term" value="F:calcium ion binding"/>
    <property type="evidence" value="ECO:0007669"/>
    <property type="project" value="InterPro"/>
</dbReference>
<feature type="region of interest" description="Disordered" evidence="1">
    <location>
        <begin position="191"/>
        <end position="212"/>
    </location>
</feature>
<dbReference type="Proteomes" id="UP000622580">
    <property type="component" value="Unassembled WGS sequence"/>
</dbReference>
<evidence type="ECO:0000313" key="5">
    <source>
        <dbReference type="Proteomes" id="UP000622580"/>
    </source>
</evidence>
<proteinExistence type="predicted"/>
<dbReference type="EMBL" id="JAGSGD010000001">
    <property type="protein sequence ID" value="MBR7618268.1"/>
    <property type="molecule type" value="Genomic_DNA"/>
</dbReference>
<gene>
    <name evidence="4" type="ORF">JKL49_02610</name>
</gene>
<dbReference type="PROSITE" id="PS00018">
    <property type="entry name" value="EF_HAND_1"/>
    <property type="match status" value="1"/>
</dbReference>
<evidence type="ECO:0000256" key="2">
    <source>
        <dbReference type="SAM" id="SignalP"/>
    </source>
</evidence>
<dbReference type="InterPro" id="IPR018247">
    <property type="entry name" value="EF_Hand_1_Ca_BS"/>
</dbReference>
<evidence type="ECO:0000259" key="3">
    <source>
        <dbReference type="Pfam" id="PF13202"/>
    </source>
</evidence>
<comment type="caution">
    <text evidence="4">The sequence shown here is derived from an EMBL/GenBank/DDBJ whole genome shotgun (WGS) entry which is preliminary data.</text>
</comment>
<feature type="domain" description="EF-hand" evidence="3">
    <location>
        <begin position="43"/>
        <end position="63"/>
    </location>
</feature>
<dbReference type="SUPFAM" id="SSF47473">
    <property type="entry name" value="EF-hand"/>
    <property type="match status" value="1"/>
</dbReference>
<feature type="chain" id="PRO_5038108826" description="EF-hand domain-containing protein" evidence="2">
    <location>
        <begin position="19"/>
        <end position="212"/>
    </location>
</feature>
<dbReference type="Gene3D" id="1.10.238.10">
    <property type="entry name" value="EF-hand"/>
    <property type="match status" value="1"/>
</dbReference>
<keyword evidence="5" id="KW-1185">Reference proteome</keyword>
<dbReference type="Pfam" id="PF13202">
    <property type="entry name" value="EF-hand_5"/>
    <property type="match status" value="3"/>
</dbReference>
<evidence type="ECO:0000256" key="1">
    <source>
        <dbReference type="SAM" id="MobiDB-lite"/>
    </source>
</evidence>
<dbReference type="RefSeq" id="WP_215338153.1">
    <property type="nucleotide sequence ID" value="NZ_JAGSGD010000001.1"/>
</dbReference>
<organism evidence="4 5">
    <name type="scientific">Phenylobacterium glaciei</name>
    <dbReference type="NCBI Taxonomy" id="2803784"/>
    <lineage>
        <taxon>Bacteria</taxon>
        <taxon>Pseudomonadati</taxon>
        <taxon>Pseudomonadota</taxon>
        <taxon>Alphaproteobacteria</taxon>
        <taxon>Caulobacterales</taxon>
        <taxon>Caulobacteraceae</taxon>
        <taxon>Phenylobacterium</taxon>
    </lineage>
</organism>
<reference evidence="4" key="1">
    <citation type="submission" date="2021-04" db="EMBL/GenBank/DDBJ databases">
        <title>Draft genome assembly of strain Phenylobacterium sp. 20VBR1 using MiniION and Illumina platforms.</title>
        <authorList>
            <person name="Thomas F.A."/>
            <person name="Krishnan K.P."/>
            <person name="Sinha R.K."/>
        </authorList>
    </citation>
    <scope>NUCLEOTIDE SEQUENCE</scope>
    <source>
        <strain evidence="4">20VBR1</strain>
    </source>
</reference>
<accession>A0A941CZR0</accession>
<feature type="signal peptide" evidence="2">
    <location>
        <begin position="1"/>
        <end position="18"/>
    </location>
</feature>
<dbReference type="AlphaFoldDB" id="A0A941CZR0"/>
<feature type="domain" description="EF-hand" evidence="3">
    <location>
        <begin position="69"/>
        <end position="81"/>
    </location>
</feature>
<protein>
    <recommendedName>
        <fullName evidence="3">EF-hand domain-containing protein</fullName>
    </recommendedName>
</protein>
<feature type="domain" description="EF-hand" evidence="3">
    <location>
        <begin position="185"/>
        <end position="197"/>
    </location>
</feature>
<name>A0A941CZR0_9CAUL</name>
<sequence length="212" mass="22336">MRHLPLLLIALIATPAFAQPPEGGRLFISPSGEPFRGGEGREAWFARADADHDGALTLAEFRADAMGFFKVLDANGDGKIDGFENQAYETRIAPEITRMSFPGEGGGERHGPPMGGDNDASHIPRGGGGPDSGRRPSGGPQHGAPREGAARYGLLNEPQPVRGADADLDWKVTAEEWAKAAGKRFAILDADGDGKLTLATLPAPPMGPRPPR</sequence>
<dbReference type="InterPro" id="IPR002048">
    <property type="entry name" value="EF_hand_dom"/>
</dbReference>
<feature type="region of interest" description="Disordered" evidence="1">
    <location>
        <begin position="97"/>
        <end position="162"/>
    </location>
</feature>
<keyword evidence="2" id="KW-0732">Signal</keyword>
<evidence type="ECO:0000313" key="4">
    <source>
        <dbReference type="EMBL" id="MBR7618268.1"/>
    </source>
</evidence>
<dbReference type="InterPro" id="IPR011992">
    <property type="entry name" value="EF-hand-dom_pair"/>
</dbReference>